<comment type="caution">
    <text evidence="1">The sequence shown here is derived from an EMBL/GenBank/DDBJ whole genome shotgun (WGS) entry which is preliminary data.</text>
</comment>
<gene>
    <name evidence="1" type="ORF">ABQJ54_05710</name>
</gene>
<accession>A0ABV3QCM7</accession>
<proteinExistence type="predicted"/>
<name>A0ABV3QCM7_9GAMM</name>
<dbReference type="RefSeq" id="WP_367853301.1">
    <property type="nucleotide sequence ID" value="NZ_JBFOHK010000001.1"/>
</dbReference>
<organism evidence="1 2">
    <name type="scientific">Rhodanobacter lycopersici</name>
    <dbReference type="NCBI Taxonomy" id="3162487"/>
    <lineage>
        <taxon>Bacteria</taxon>
        <taxon>Pseudomonadati</taxon>
        <taxon>Pseudomonadota</taxon>
        <taxon>Gammaproteobacteria</taxon>
        <taxon>Lysobacterales</taxon>
        <taxon>Rhodanobacteraceae</taxon>
        <taxon>Rhodanobacter</taxon>
    </lineage>
</organism>
<sequence length="186" mass="19839">MFGWLATHLAHVCPRAVGVEVERRWLRITPRLLAHRLPAAGPVLYLPCAVPAPADAVTGLLAGCRELAPLLCVRWLVAACAIGSDGPYEWLECRARDGRLCARLHLLPDSDYLGWDALLAAGMPVHAACRQRRGDERVAAAQLLDFRCRRLAGLEVLEALPAVGVSALGGGIARGIARAEGLALGC</sequence>
<reference evidence="1 2" key="1">
    <citation type="submission" date="2024-06" db="EMBL/GenBank/DDBJ databases">
        <authorList>
            <person name="Woo H."/>
        </authorList>
    </citation>
    <scope>NUCLEOTIDE SEQUENCE [LARGE SCALE GENOMIC DNA]</scope>
    <source>
        <strain evidence="1 2">Si-c</strain>
    </source>
</reference>
<keyword evidence="2" id="KW-1185">Reference proteome</keyword>
<evidence type="ECO:0000313" key="1">
    <source>
        <dbReference type="EMBL" id="MEW9571241.1"/>
    </source>
</evidence>
<dbReference type="Proteomes" id="UP001556220">
    <property type="component" value="Unassembled WGS sequence"/>
</dbReference>
<evidence type="ECO:0000313" key="2">
    <source>
        <dbReference type="Proteomes" id="UP001556220"/>
    </source>
</evidence>
<dbReference type="EMBL" id="JBFOHK010000001">
    <property type="protein sequence ID" value="MEW9571241.1"/>
    <property type="molecule type" value="Genomic_DNA"/>
</dbReference>
<protein>
    <submittedName>
        <fullName evidence="1">Uncharacterized protein</fullName>
    </submittedName>
</protein>